<reference evidence="2 3" key="1">
    <citation type="submission" date="2012-04" db="EMBL/GenBank/DDBJ databases">
        <title>Genome sequence of Helicobacter pylori NQ4044.</title>
        <authorList>
            <person name="Blanchard T.G."/>
            <person name="Czinn S.J."/>
            <person name="McCracken C."/>
            <person name="Abolude K."/>
            <person name="Maroo A."/>
            <person name="Santana-Cruz I."/>
            <person name="Tallon L.J."/>
            <person name="Ficke F.W.F."/>
        </authorList>
    </citation>
    <scope>NUCLEOTIDE SEQUENCE [LARGE SCALE GENOMIC DNA]</scope>
    <source>
        <strain evidence="2 3">NQ4044</strain>
    </source>
</reference>
<dbReference type="PATRIC" id="fig|992028.3.peg.1522"/>
<protein>
    <submittedName>
        <fullName evidence="2">Uncharacterized protein</fullName>
    </submittedName>
</protein>
<gene>
    <name evidence="2" type="ORF">HPNQ4044_1574</name>
</gene>
<evidence type="ECO:0000313" key="2">
    <source>
        <dbReference type="EMBL" id="EJB33510.1"/>
    </source>
</evidence>
<proteinExistence type="predicted"/>
<evidence type="ECO:0000313" key="3">
    <source>
        <dbReference type="Proteomes" id="UP000003026"/>
    </source>
</evidence>
<name>J0J6E1_HELPX</name>
<dbReference type="RefSeq" id="WP_000369778.1">
    <property type="nucleotide sequence ID" value="NZ_AKNW01000015.1"/>
</dbReference>
<sequence>MDNNKSSGIEHVGDQRRQVKMEQFEVAHFLCNDKSKPQKQPLDESFKHKHASINPKQKTQKTALKNKVK</sequence>
<feature type="compositionally biased region" description="Polar residues" evidence="1">
    <location>
        <begin position="54"/>
        <end position="63"/>
    </location>
</feature>
<feature type="compositionally biased region" description="Basic and acidic residues" evidence="1">
    <location>
        <begin position="32"/>
        <end position="46"/>
    </location>
</feature>
<comment type="caution">
    <text evidence="2">The sequence shown here is derived from an EMBL/GenBank/DDBJ whole genome shotgun (WGS) entry which is preliminary data.</text>
</comment>
<dbReference type="Proteomes" id="UP000003026">
    <property type="component" value="Unassembled WGS sequence"/>
</dbReference>
<organism evidence="2 3">
    <name type="scientific">Helicobacter pylori NQ4044</name>
    <dbReference type="NCBI Taxonomy" id="992028"/>
    <lineage>
        <taxon>Bacteria</taxon>
        <taxon>Pseudomonadati</taxon>
        <taxon>Campylobacterota</taxon>
        <taxon>Epsilonproteobacteria</taxon>
        <taxon>Campylobacterales</taxon>
        <taxon>Helicobacteraceae</taxon>
        <taxon>Helicobacter</taxon>
    </lineage>
</organism>
<feature type="region of interest" description="Disordered" evidence="1">
    <location>
        <begin position="32"/>
        <end position="69"/>
    </location>
</feature>
<dbReference type="EMBL" id="AKNW01000015">
    <property type="protein sequence ID" value="EJB33510.1"/>
    <property type="molecule type" value="Genomic_DNA"/>
</dbReference>
<dbReference type="AlphaFoldDB" id="J0J6E1"/>
<evidence type="ECO:0000256" key="1">
    <source>
        <dbReference type="SAM" id="MobiDB-lite"/>
    </source>
</evidence>
<accession>J0J6E1</accession>